<organism evidence="2 3">
    <name type="scientific">Acinetobacter baumannii (strain 1295743)</name>
    <dbReference type="NCBI Taxonomy" id="1310613"/>
    <lineage>
        <taxon>Bacteria</taxon>
        <taxon>Pseudomonadati</taxon>
        <taxon>Pseudomonadota</taxon>
        <taxon>Gammaproteobacteria</taxon>
        <taxon>Moraxellales</taxon>
        <taxon>Moraxellaceae</taxon>
        <taxon>Acinetobacter</taxon>
        <taxon>Acinetobacter calcoaceticus/baumannii complex</taxon>
    </lineage>
</organism>
<comment type="caution">
    <text evidence="2">The sequence shown here is derived from an EMBL/GenBank/DDBJ whole genome shotgun (WGS) entry which is preliminary data.</text>
</comment>
<dbReference type="PATRIC" id="fig|1310613.3.peg.1149"/>
<gene>
    <name evidence="2" type="ORF">J512_1198</name>
</gene>
<dbReference type="Pfam" id="PF13466">
    <property type="entry name" value="STAS_2"/>
    <property type="match status" value="1"/>
</dbReference>
<dbReference type="SMR" id="A0A009I841"/>
<dbReference type="SUPFAM" id="SSF52091">
    <property type="entry name" value="SpoIIaa-like"/>
    <property type="match status" value="1"/>
</dbReference>
<accession>A0A009I841</accession>
<reference evidence="2 3" key="1">
    <citation type="submission" date="2014-02" db="EMBL/GenBank/DDBJ databases">
        <title>Comparative genomics and transcriptomics to identify genetic mechanisms underlying the emergence of carbapenem resistant Acinetobacter baumannii (CRAb).</title>
        <authorList>
            <person name="Harris A.D."/>
            <person name="Johnson K.J."/>
            <person name="George J."/>
            <person name="Shefchek K."/>
            <person name="Daugherty S.C."/>
            <person name="Parankush S."/>
            <person name="Sadzewicz L."/>
            <person name="Tallon L."/>
            <person name="Sengamalay N."/>
            <person name="Hazen T.H."/>
            <person name="Rasko D.A."/>
        </authorList>
    </citation>
    <scope>NUCLEOTIDE SEQUENCE [LARGE SCALE GENOMIC DNA]</scope>
    <source>
        <strain evidence="2 3">1295743</strain>
    </source>
</reference>
<sequence length="95" mass="10862">MVQYLNQELVVSGKIDFENAEQQYQAGLAIIKKQTSFPLIVDLKQLEHGNTLALAVLVQWLRQTPQKSGLHFKNVPEKMLKIIQACHLQEDLHLV</sequence>
<dbReference type="GeneID" id="92797866"/>
<feature type="domain" description="MlaB-like STAS" evidence="1">
    <location>
        <begin position="9"/>
        <end position="85"/>
    </location>
</feature>
<dbReference type="InterPro" id="IPR036513">
    <property type="entry name" value="STAS_dom_sf"/>
</dbReference>
<name>A0A009I841_ACIB9</name>
<dbReference type="RefSeq" id="WP_000250997.1">
    <property type="nucleotide sequence ID" value="NZ_JEWH01000010.1"/>
</dbReference>
<evidence type="ECO:0000313" key="3">
    <source>
        <dbReference type="Proteomes" id="UP000020595"/>
    </source>
</evidence>
<dbReference type="AlphaFoldDB" id="A0A009I841"/>
<dbReference type="Gene3D" id="3.30.750.24">
    <property type="entry name" value="STAS domain"/>
    <property type="match status" value="1"/>
</dbReference>
<evidence type="ECO:0000259" key="1">
    <source>
        <dbReference type="Pfam" id="PF13466"/>
    </source>
</evidence>
<evidence type="ECO:0000313" key="2">
    <source>
        <dbReference type="EMBL" id="EXB06611.1"/>
    </source>
</evidence>
<dbReference type="EMBL" id="JEWH01000010">
    <property type="protein sequence ID" value="EXB06611.1"/>
    <property type="molecule type" value="Genomic_DNA"/>
</dbReference>
<proteinExistence type="predicted"/>
<dbReference type="Proteomes" id="UP000020595">
    <property type="component" value="Unassembled WGS sequence"/>
</dbReference>
<protein>
    <submittedName>
        <fullName evidence="2">STAS domain protein</fullName>
    </submittedName>
</protein>
<dbReference type="InterPro" id="IPR058548">
    <property type="entry name" value="MlaB-like_STAS"/>
</dbReference>